<feature type="region of interest" description="Disordered" evidence="2">
    <location>
        <begin position="1171"/>
        <end position="1215"/>
    </location>
</feature>
<feature type="coiled-coil region" evidence="1">
    <location>
        <begin position="493"/>
        <end position="548"/>
    </location>
</feature>
<organism evidence="3 4">
    <name type="scientific">Apatococcus lobatus</name>
    <dbReference type="NCBI Taxonomy" id="904363"/>
    <lineage>
        <taxon>Eukaryota</taxon>
        <taxon>Viridiplantae</taxon>
        <taxon>Chlorophyta</taxon>
        <taxon>core chlorophytes</taxon>
        <taxon>Trebouxiophyceae</taxon>
        <taxon>Chlorellales</taxon>
        <taxon>Chlorellaceae</taxon>
        <taxon>Apatococcus</taxon>
    </lineage>
</organism>
<feature type="region of interest" description="Disordered" evidence="2">
    <location>
        <begin position="1318"/>
        <end position="1339"/>
    </location>
</feature>
<name>A0AAW1RPB8_9CHLO</name>
<evidence type="ECO:0000313" key="4">
    <source>
        <dbReference type="Proteomes" id="UP001438707"/>
    </source>
</evidence>
<keyword evidence="4" id="KW-1185">Reference proteome</keyword>
<feature type="compositionally biased region" description="Basic and acidic residues" evidence="2">
    <location>
        <begin position="629"/>
        <end position="648"/>
    </location>
</feature>
<evidence type="ECO:0000256" key="1">
    <source>
        <dbReference type="SAM" id="Coils"/>
    </source>
</evidence>
<dbReference type="EMBL" id="JALJOS010000008">
    <property type="protein sequence ID" value="KAK9835591.1"/>
    <property type="molecule type" value="Genomic_DNA"/>
</dbReference>
<proteinExistence type="predicted"/>
<comment type="caution">
    <text evidence="3">The sequence shown here is derived from an EMBL/GenBank/DDBJ whole genome shotgun (WGS) entry which is preliminary data.</text>
</comment>
<feature type="compositionally biased region" description="Polar residues" evidence="2">
    <location>
        <begin position="470"/>
        <end position="483"/>
    </location>
</feature>
<feature type="coiled-coil region" evidence="1">
    <location>
        <begin position="197"/>
        <end position="279"/>
    </location>
</feature>
<evidence type="ECO:0000313" key="3">
    <source>
        <dbReference type="EMBL" id="KAK9835591.1"/>
    </source>
</evidence>
<feature type="compositionally biased region" description="Low complexity" evidence="2">
    <location>
        <begin position="1195"/>
        <end position="1213"/>
    </location>
</feature>
<dbReference type="Proteomes" id="UP001438707">
    <property type="component" value="Unassembled WGS sequence"/>
</dbReference>
<feature type="coiled-coil region" evidence="1">
    <location>
        <begin position="420"/>
        <end position="461"/>
    </location>
</feature>
<feature type="region of interest" description="Disordered" evidence="2">
    <location>
        <begin position="774"/>
        <end position="797"/>
    </location>
</feature>
<feature type="region of interest" description="Disordered" evidence="2">
    <location>
        <begin position="811"/>
        <end position="839"/>
    </location>
</feature>
<protein>
    <submittedName>
        <fullName evidence="3">Uncharacterized protein</fullName>
    </submittedName>
</protein>
<feature type="compositionally biased region" description="Polar residues" evidence="2">
    <location>
        <begin position="775"/>
        <end position="790"/>
    </location>
</feature>
<feature type="region of interest" description="Disordered" evidence="2">
    <location>
        <begin position="878"/>
        <end position="913"/>
    </location>
</feature>
<gene>
    <name evidence="3" type="ORF">WJX74_003710</name>
</gene>
<evidence type="ECO:0000256" key="2">
    <source>
        <dbReference type="SAM" id="MobiDB-lite"/>
    </source>
</evidence>
<accession>A0AAW1RPB8</accession>
<feature type="coiled-coil region" evidence="1">
    <location>
        <begin position="923"/>
        <end position="1073"/>
    </location>
</feature>
<reference evidence="3 4" key="1">
    <citation type="journal article" date="2024" name="Nat. Commun.">
        <title>Phylogenomics reveals the evolutionary origins of lichenization in chlorophyte algae.</title>
        <authorList>
            <person name="Puginier C."/>
            <person name="Libourel C."/>
            <person name="Otte J."/>
            <person name="Skaloud P."/>
            <person name="Haon M."/>
            <person name="Grisel S."/>
            <person name="Petersen M."/>
            <person name="Berrin J.G."/>
            <person name="Delaux P.M."/>
            <person name="Dal Grande F."/>
            <person name="Keller J."/>
        </authorList>
    </citation>
    <scope>NUCLEOTIDE SEQUENCE [LARGE SCALE GENOMIC DNA]</scope>
    <source>
        <strain evidence="3 4">SAG 2145</strain>
    </source>
</reference>
<feature type="region of interest" description="Disordered" evidence="2">
    <location>
        <begin position="602"/>
        <end position="648"/>
    </location>
</feature>
<feature type="region of interest" description="Disordered" evidence="2">
    <location>
        <begin position="464"/>
        <end position="483"/>
    </location>
</feature>
<sequence length="1378" mass="151760">MGPETATAVSATLQTLYATWVQKLQEPPVQGHSVQDQPAFQDAALQLPAEAPSADDTLQQPAACSKCSKADEELLAALLESDDLRAQLASHEQATTAEISQLTAKLQLTQQQHEACQAELQRATQGVGSARQEAEGAHGRALCSASSLCSLQEECKHLKLQLAAVQAQADQDARTQQMFTSSFQQLQGEAKVAKLHLDAARQDAAEQSEHAEQLQEQLSLAQLLAEQGQNQKANQKNSSEQRMHAQPLLHALDATRAEVRQLRQQLSEVRAAAETSQADHAAQMKGLKDQWQDAKTKAGALVTAPSMQNAPFYEDCMAAGHVNSSWPEEADALSLLQLLGQAQHQRGVAEVSLVAWKQGPKDFSETFASLLGTALWPSSSMAAGWWEKMRSDHRAAAVGSMLPACWAQSHQSDLSEMHNHQGVSDRIDNLQQERDLASEQLAVAQNEIHDLQLQLQQIRNAPPGLRESCGQKQMGSDGTTGTRSRYADADGLMEEVNSSLALKEDQLHQATQQLLQADHQLESVRRDLGQAQDQKQKAVEAADAAKAQLQSVLADLSAGQHETERVQAALKDIREQRTAQKAAYSRAQRHLEDLTTEAANVASATQQALERQHEQEQAMLASQQLAETAMHDSRAAQHEQGTSRRELQECHKQLEASLQNTQQQKEQADAASHHLCSLQEKIKQVSRSVLAEQQLAEASQLQKQACAAATAAQADADAAQSRADKQAAGFHKPKVQHDKACQTVQMEMLTVSQQTQDLRSPAAVQVIHEAGAEMQSDTGLSEPWQEQTQMHWPARSCQPKRNLRYQFDSVETLNNPEGRQSKEDTPDSCNPGLESSVRSNSFERHHPFLPESLPDNQAEVLTQVQESEAQPVLLKQDMRHSHAQTADDGQGRPSAQVKHEDQHAKSLRAGQRRRSSWSHDVCLVEAQAQRQTAEDHAAACQQELAETMARLLQIHKLHEQAETNCRKLRKVLDDEKQQSANHEKELQQELQLLLGEKQELQLSVSEAQAAYQEVHSWQEQLLQEVGRLHAALQELAREKHAWSAAVTDLETRATAAETQSSEAQRSIAQLQAKKGTALEKLSTAAVSLAAVKEDLNFTKQALAECQLRTAEATAVQSRTQQELAASHEHHASLRSRAESAEAACAVAELLHEDHLEQMQLLQAQLNRAEAGKAQADEQLSQQQQQSEREETHSKAALAAAQQEATQAEQAAAASGQSLKDDMRVLQAKNAELRQAIDQLTESEQSLQQQLAQARGRPGQHRIQASTPQASLLPQAQLLEVQHLAAQYQGWWQAAEEQLQRQQAELLALRSRTAARPLWEADPCSPDSSTDGSSRPMAAKHAQAVMSWDTQRAALRAEKCQLQAQLATLRRQIAERERT</sequence>
<keyword evidence="1" id="KW-0175">Coiled coil</keyword>